<evidence type="ECO:0000313" key="2">
    <source>
        <dbReference type="EMBL" id="KYF58651.1"/>
    </source>
</evidence>
<sequence>MGDEKTQDQLGTPRPEREVSEAKQPHPQADVPGVRGPITSTGEREDAPPGEVETWGSEGGAGSYGGGPITSDTKLPAGESGRKPS</sequence>
<gene>
    <name evidence="2" type="ORF">BE08_40725</name>
</gene>
<evidence type="ECO:0000256" key="1">
    <source>
        <dbReference type="SAM" id="MobiDB-lite"/>
    </source>
</evidence>
<feature type="compositionally biased region" description="Gly residues" evidence="1">
    <location>
        <begin position="57"/>
        <end position="68"/>
    </location>
</feature>
<name>A0A150PSB8_SORCE</name>
<dbReference type="Proteomes" id="UP000075420">
    <property type="component" value="Unassembled WGS sequence"/>
</dbReference>
<feature type="compositionally biased region" description="Basic and acidic residues" evidence="1">
    <location>
        <begin position="14"/>
        <end position="24"/>
    </location>
</feature>
<proteinExistence type="predicted"/>
<dbReference type="EMBL" id="JELY01000645">
    <property type="protein sequence ID" value="KYF58651.1"/>
    <property type="molecule type" value="Genomic_DNA"/>
</dbReference>
<feature type="region of interest" description="Disordered" evidence="1">
    <location>
        <begin position="1"/>
        <end position="85"/>
    </location>
</feature>
<evidence type="ECO:0000313" key="3">
    <source>
        <dbReference type="Proteomes" id="UP000075420"/>
    </source>
</evidence>
<dbReference type="AlphaFoldDB" id="A0A150PSB8"/>
<protein>
    <submittedName>
        <fullName evidence="2">Uncharacterized protein</fullName>
    </submittedName>
</protein>
<comment type="caution">
    <text evidence="2">The sequence shown here is derived from an EMBL/GenBank/DDBJ whole genome shotgun (WGS) entry which is preliminary data.</text>
</comment>
<accession>A0A150PSB8</accession>
<organism evidence="2 3">
    <name type="scientific">Sorangium cellulosum</name>
    <name type="common">Polyangium cellulosum</name>
    <dbReference type="NCBI Taxonomy" id="56"/>
    <lineage>
        <taxon>Bacteria</taxon>
        <taxon>Pseudomonadati</taxon>
        <taxon>Myxococcota</taxon>
        <taxon>Polyangia</taxon>
        <taxon>Polyangiales</taxon>
        <taxon>Polyangiaceae</taxon>
        <taxon>Sorangium</taxon>
    </lineage>
</organism>
<reference evidence="2 3" key="1">
    <citation type="submission" date="2014-02" db="EMBL/GenBank/DDBJ databases">
        <title>The small core and large imbalanced accessory genome model reveals a collaborative survival strategy of Sorangium cellulosum strains in nature.</title>
        <authorList>
            <person name="Han K."/>
            <person name="Peng R."/>
            <person name="Blom J."/>
            <person name="Li Y.-Z."/>
        </authorList>
    </citation>
    <scope>NUCLEOTIDE SEQUENCE [LARGE SCALE GENOMIC DNA]</scope>
    <source>
        <strain evidence="2 3">So0157-25</strain>
    </source>
</reference>